<dbReference type="RefSeq" id="WP_101538260.1">
    <property type="nucleotide sequence ID" value="NZ_MXAV01000039.1"/>
</dbReference>
<dbReference type="Gene3D" id="3.40.630.30">
    <property type="match status" value="1"/>
</dbReference>
<name>A0A2I1DK75_9PROT</name>
<dbReference type="FunCoup" id="A0A2I1DK75">
    <property type="interactions" value="10"/>
</dbReference>
<organism evidence="2 3">
    <name type="scientific">Acidithiobacillus marinus</name>
    <dbReference type="NCBI Taxonomy" id="187490"/>
    <lineage>
        <taxon>Bacteria</taxon>
        <taxon>Pseudomonadati</taxon>
        <taxon>Pseudomonadota</taxon>
        <taxon>Acidithiobacillia</taxon>
        <taxon>Acidithiobacillales</taxon>
        <taxon>Acidithiobacillaceae</taxon>
        <taxon>Acidithiobacillus</taxon>
    </lineage>
</organism>
<dbReference type="PROSITE" id="PS51186">
    <property type="entry name" value="GNAT"/>
    <property type="match status" value="1"/>
</dbReference>
<sequence length="199" mass="23432">MEKETTKKLLWPPEIKINQSLIIAILSVEQAEEVFALIDENREYLARWLPWVDETRCVDDTRNHILKAPVQLQQGTDVNYVIKCNHKIVGRVGFHYFEPFSSAGRLGYWLNEKSQGRGIMSRVCNYLTEEALCRQGIRRVEIRCAVENNQSRRIPERLGYRFHGFRKEAECLRGQYVDHAVYFAECDWWVTSCENYVIL</sequence>
<proteinExistence type="predicted"/>
<dbReference type="InterPro" id="IPR051908">
    <property type="entry name" value="Ribosomal_N-acetyltransferase"/>
</dbReference>
<protein>
    <recommendedName>
        <fullName evidence="1">N-acetyltransferase domain-containing protein</fullName>
    </recommendedName>
</protein>
<comment type="caution">
    <text evidence="2">The sequence shown here is derived from an EMBL/GenBank/DDBJ whole genome shotgun (WGS) entry which is preliminary data.</text>
</comment>
<dbReference type="GO" id="GO:0008999">
    <property type="term" value="F:protein-N-terminal-alanine acetyltransferase activity"/>
    <property type="evidence" value="ECO:0007669"/>
    <property type="project" value="TreeGrafter"/>
</dbReference>
<dbReference type="PANTHER" id="PTHR43441:SF11">
    <property type="entry name" value="RIBOSOMAL-PROTEIN-SERINE ACETYLTRANSFERASE"/>
    <property type="match status" value="1"/>
</dbReference>
<keyword evidence="3" id="KW-1185">Reference proteome</keyword>
<evidence type="ECO:0000313" key="2">
    <source>
        <dbReference type="EMBL" id="PKY10280.1"/>
    </source>
</evidence>
<dbReference type="SUPFAM" id="SSF55729">
    <property type="entry name" value="Acyl-CoA N-acyltransferases (Nat)"/>
    <property type="match status" value="1"/>
</dbReference>
<dbReference type="InParanoid" id="A0A2I1DK75"/>
<dbReference type="AlphaFoldDB" id="A0A2I1DK75"/>
<dbReference type="GO" id="GO:1990189">
    <property type="term" value="F:protein N-terminal-serine acetyltransferase activity"/>
    <property type="evidence" value="ECO:0007669"/>
    <property type="project" value="TreeGrafter"/>
</dbReference>
<dbReference type="EMBL" id="MXAV01000039">
    <property type="protein sequence ID" value="PKY10280.1"/>
    <property type="molecule type" value="Genomic_DNA"/>
</dbReference>
<evidence type="ECO:0000313" key="3">
    <source>
        <dbReference type="Proteomes" id="UP000234329"/>
    </source>
</evidence>
<dbReference type="InterPro" id="IPR016181">
    <property type="entry name" value="Acyl_CoA_acyltransferase"/>
</dbReference>
<feature type="domain" description="N-acetyltransferase" evidence="1">
    <location>
        <begin position="21"/>
        <end position="187"/>
    </location>
</feature>
<evidence type="ECO:0000259" key="1">
    <source>
        <dbReference type="PROSITE" id="PS51186"/>
    </source>
</evidence>
<dbReference type="Pfam" id="PF13302">
    <property type="entry name" value="Acetyltransf_3"/>
    <property type="match status" value="1"/>
</dbReference>
<dbReference type="InterPro" id="IPR000182">
    <property type="entry name" value="GNAT_dom"/>
</dbReference>
<dbReference type="OrthoDB" id="9784707at2"/>
<dbReference type="Proteomes" id="UP000234329">
    <property type="component" value="Unassembled WGS sequence"/>
</dbReference>
<gene>
    <name evidence="2" type="ORF">B1757_10430</name>
</gene>
<dbReference type="PANTHER" id="PTHR43441">
    <property type="entry name" value="RIBOSOMAL-PROTEIN-SERINE ACETYLTRANSFERASE"/>
    <property type="match status" value="1"/>
</dbReference>
<dbReference type="GO" id="GO:0005737">
    <property type="term" value="C:cytoplasm"/>
    <property type="evidence" value="ECO:0007669"/>
    <property type="project" value="TreeGrafter"/>
</dbReference>
<accession>A0A2I1DK75</accession>
<reference evidence="2 3" key="1">
    <citation type="submission" date="2017-03" db="EMBL/GenBank/DDBJ databases">
        <title>Draft genime sequence of the acidophilic sulfur-oxidizing bacterium Acidithiobacillus sp. SH, isolated from seawater.</title>
        <authorList>
            <person name="Sharmin S."/>
            <person name="Tokuhisa M."/>
            <person name="Kanao T."/>
            <person name="Kamimura K."/>
        </authorList>
    </citation>
    <scope>NUCLEOTIDE SEQUENCE [LARGE SCALE GENOMIC DNA]</scope>
    <source>
        <strain evidence="2 3">SH</strain>
    </source>
</reference>